<evidence type="ECO:0000256" key="1">
    <source>
        <dbReference type="SAM" id="Phobius"/>
    </source>
</evidence>
<dbReference type="AlphaFoldDB" id="A0A8J1JMS7"/>
<dbReference type="OMA" id="TCPVFRL"/>
<accession>A0A8J1JMS7</accession>
<dbReference type="InterPro" id="IPR004245">
    <property type="entry name" value="DUF229"/>
</dbReference>
<keyword evidence="1" id="KW-1133">Transmembrane helix</keyword>
<sequence length="845" mass="96725">MNGKRGLFRLKEQHLYQSTHVMLIFGIILTLTVICVVHRFLDTPHLMKSAYGRNIPQTATKTFYALQKKISSQHKVSSHLKIIQVNNDDKFADVNDTCPVFRLNPNETTSDIVTCKRAAFAPGSCQLMKTLFSGSPANCSHQTTHIICELKSFNPKNPQVVCYPDICTTSVNIALYHIEIGDYIRYEMSSAEELASFINHKLLKDFQNHYPNNGYCVIQCINKSEQMVSQLLIIPPVLKNSSTHSGQGQKPLFNVNILLLDSVSRHHFYRTLPKTINTFKELNKPSLESVQVLDFELVQAIKGRTLESLQALFGGDKMESPIFDAWGLPPHPINLNETIGMFKAHGYEILYMEDMCWMGEWGLVKEQRAMNLTAPFKERVKIFNKAIQKTGIDRLDVSYSNCLTLKENKVTEVFHGPGSICYNGIHQHSYLLQYMEYFLARFSSFKKPTFTFLILDTGHEDTGIRIKQLDEVLSRHVSFLASQSNTISFILSDHGNNYGNFVSASPESQVEIYHPFLFLMIPEKASKMIGDERMKSLHINQKRLVSLIDVHYTLKGLLQKEQLNVKLSKYSINKDGLLSPISPYRKCKDIPRLHPNLCICQASYAMKKNNSYYALFAEFALGYMNRHIAELQIGVRQCLKLIATRFDNVRSAQEDPNNSIIMLDLYVKQTGMTGNTEEMFTVTIFYSVAIQMEGMLFLGYSRMTPYSAYSKCANTDVDLRLCICDRGQHLANKARNTDRDPSLEDNVLWTKTYRLVIDKPCLYLLTRNYTAGVVLSVSNVCWDRHYSIHFNFLTINLHSSNQMPVSKVIGPNVENMLVVGIRKLENQHWNYKYVLKFKAFTLKRD</sequence>
<dbReference type="PANTHER" id="PTHR10974">
    <property type="entry name" value="FI08016P-RELATED"/>
    <property type="match status" value="1"/>
</dbReference>
<dbReference type="OrthoDB" id="413313at2759"/>
<evidence type="ECO:0000313" key="3">
    <source>
        <dbReference type="RefSeq" id="XP_031759184.1"/>
    </source>
</evidence>
<evidence type="ECO:0000313" key="2">
    <source>
        <dbReference type="Proteomes" id="UP000008143"/>
    </source>
</evidence>
<protein>
    <submittedName>
        <fullName evidence="3">Uncharacterized protein LOC116411455</fullName>
    </submittedName>
</protein>
<dbReference type="GeneID" id="116411455"/>
<dbReference type="Gene3D" id="3.40.720.10">
    <property type="entry name" value="Alkaline Phosphatase, subunit A"/>
    <property type="match status" value="1"/>
</dbReference>
<dbReference type="AGR" id="Xenbase:XB-GENE-29097071"/>
<feature type="transmembrane region" description="Helical" evidence="1">
    <location>
        <begin position="21"/>
        <end position="41"/>
    </location>
</feature>
<reference evidence="3" key="1">
    <citation type="submission" date="2025-08" db="UniProtKB">
        <authorList>
            <consortium name="RefSeq"/>
        </authorList>
    </citation>
    <scope>IDENTIFICATION</scope>
    <source>
        <strain evidence="3">Nigerian</strain>
        <tissue evidence="3">Liver and blood</tissue>
    </source>
</reference>
<evidence type="ECO:0000313" key="4">
    <source>
        <dbReference type="Xenbase" id="XB-GENE-29097071"/>
    </source>
</evidence>
<dbReference type="SUPFAM" id="SSF53649">
    <property type="entry name" value="Alkaline phosphatase-like"/>
    <property type="match status" value="1"/>
</dbReference>
<name>A0A8J1JMS7_XENTR</name>
<keyword evidence="1" id="KW-0812">Transmembrane</keyword>
<dbReference type="RefSeq" id="XP_031759184.1">
    <property type="nucleotide sequence ID" value="XM_031903324.1"/>
</dbReference>
<keyword evidence="2" id="KW-1185">Reference proteome</keyword>
<dbReference type="KEGG" id="xtr:116411455"/>
<dbReference type="InterPro" id="IPR017850">
    <property type="entry name" value="Alkaline_phosphatase_core_sf"/>
</dbReference>
<dbReference type="PANTHER" id="PTHR10974:SF39">
    <property type="entry name" value="E2F TRANSCRIPTION FACTOR CC-MB DOMAIN-CONTAINING PROTEIN"/>
    <property type="match status" value="1"/>
</dbReference>
<organism evidence="2 3">
    <name type="scientific">Xenopus tropicalis</name>
    <name type="common">Western clawed frog</name>
    <name type="synonym">Silurana tropicalis</name>
    <dbReference type="NCBI Taxonomy" id="8364"/>
    <lineage>
        <taxon>Eukaryota</taxon>
        <taxon>Metazoa</taxon>
        <taxon>Chordata</taxon>
        <taxon>Craniata</taxon>
        <taxon>Vertebrata</taxon>
        <taxon>Euteleostomi</taxon>
        <taxon>Amphibia</taxon>
        <taxon>Batrachia</taxon>
        <taxon>Anura</taxon>
        <taxon>Pipoidea</taxon>
        <taxon>Pipidae</taxon>
        <taxon>Xenopodinae</taxon>
        <taxon>Xenopus</taxon>
        <taxon>Silurana</taxon>
    </lineage>
</organism>
<proteinExistence type="predicted"/>
<dbReference type="Pfam" id="PF02995">
    <property type="entry name" value="DUF229"/>
    <property type="match status" value="2"/>
</dbReference>
<dbReference type="Xenbase" id="XB-GENE-29097071">
    <property type="gene designation" value="LOC116411455"/>
</dbReference>
<keyword evidence="1" id="KW-0472">Membrane</keyword>
<dbReference type="Proteomes" id="UP000008143">
    <property type="component" value="Chromosome 1"/>
</dbReference>
<gene>
    <name evidence="3 4" type="primary">LOC116411455</name>
</gene>